<accession>A0A2B4RNJ9</accession>
<evidence type="ECO:0000313" key="4">
    <source>
        <dbReference type="EMBL" id="PFX18090.1"/>
    </source>
</evidence>
<dbReference type="EMBL" id="LSMT01000431">
    <property type="protein sequence ID" value="PFX18090.1"/>
    <property type="molecule type" value="Genomic_DNA"/>
</dbReference>
<organism evidence="4 5">
    <name type="scientific">Stylophora pistillata</name>
    <name type="common">Smooth cauliflower coral</name>
    <dbReference type="NCBI Taxonomy" id="50429"/>
    <lineage>
        <taxon>Eukaryota</taxon>
        <taxon>Metazoa</taxon>
        <taxon>Cnidaria</taxon>
        <taxon>Anthozoa</taxon>
        <taxon>Hexacorallia</taxon>
        <taxon>Scleractinia</taxon>
        <taxon>Astrocoeniina</taxon>
        <taxon>Pocilloporidae</taxon>
        <taxon>Stylophora</taxon>
    </lineage>
</organism>
<comment type="caution">
    <text evidence="4">The sequence shown here is derived from an EMBL/GenBank/DDBJ whole genome shotgun (WGS) entry which is preliminary data.</text>
</comment>
<dbReference type="AlphaFoldDB" id="A0A2B4RNJ9"/>
<feature type="domain" description="Prolyl 4-hydroxylase N-terminal" evidence="3">
    <location>
        <begin position="33"/>
        <end position="136"/>
    </location>
</feature>
<gene>
    <name evidence="4" type="primary">P4HA2</name>
    <name evidence="4" type="ORF">AWC38_SpisGene17563</name>
</gene>
<evidence type="ECO:0000256" key="2">
    <source>
        <dbReference type="SAM" id="SignalP"/>
    </source>
</evidence>
<sequence>MMIDFMASLFLGIFWLQETGHAQEFQPSFEEKGVSELLRLEEKLLPELNAFIAKKEDYLKELDKIIHQTETLKKSSSASVQSYLGTPMNQYFLIKRFIDDWGTLNDYLHSDTSTHDLLSQIKQKEDAIPTKAKLNERLRDREDSHDVDPEGYRVSL</sequence>
<evidence type="ECO:0000313" key="5">
    <source>
        <dbReference type="Proteomes" id="UP000225706"/>
    </source>
</evidence>
<protein>
    <submittedName>
        <fullName evidence="4">Prolyl 4-hydroxylase subunit alpha-2</fullName>
    </submittedName>
</protein>
<dbReference type="OrthoDB" id="5980255at2759"/>
<dbReference type="InterPro" id="IPR013547">
    <property type="entry name" value="P4H_N"/>
</dbReference>
<dbReference type="Pfam" id="PF08336">
    <property type="entry name" value="P4Ha_N"/>
    <property type="match status" value="1"/>
</dbReference>
<feature type="chain" id="PRO_5013264893" evidence="2">
    <location>
        <begin position="23"/>
        <end position="156"/>
    </location>
</feature>
<proteinExistence type="predicted"/>
<keyword evidence="5" id="KW-1185">Reference proteome</keyword>
<feature type="signal peptide" evidence="2">
    <location>
        <begin position="1"/>
        <end position="22"/>
    </location>
</feature>
<reference evidence="5" key="1">
    <citation type="journal article" date="2017" name="bioRxiv">
        <title>Comparative analysis of the genomes of Stylophora pistillata and Acropora digitifera provides evidence for extensive differences between species of corals.</title>
        <authorList>
            <person name="Voolstra C.R."/>
            <person name="Li Y."/>
            <person name="Liew Y.J."/>
            <person name="Baumgarten S."/>
            <person name="Zoccola D."/>
            <person name="Flot J.-F."/>
            <person name="Tambutte S."/>
            <person name="Allemand D."/>
            <person name="Aranda M."/>
        </authorList>
    </citation>
    <scope>NUCLEOTIDE SEQUENCE [LARGE SCALE GENOMIC DNA]</scope>
</reference>
<name>A0A2B4RNJ9_STYPI</name>
<dbReference type="GO" id="GO:0004656">
    <property type="term" value="F:procollagen-proline 4-dioxygenase activity"/>
    <property type="evidence" value="ECO:0007669"/>
    <property type="project" value="InterPro"/>
</dbReference>
<dbReference type="GO" id="GO:0005783">
    <property type="term" value="C:endoplasmic reticulum"/>
    <property type="evidence" value="ECO:0007669"/>
    <property type="project" value="InterPro"/>
</dbReference>
<evidence type="ECO:0000259" key="3">
    <source>
        <dbReference type="Pfam" id="PF08336"/>
    </source>
</evidence>
<dbReference type="Proteomes" id="UP000225706">
    <property type="component" value="Unassembled WGS sequence"/>
</dbReference>
<dbReference type="Gene3D" id="6.10.140.1460">
    <property type="match status" value="1"/>
</dbReference>
<evidence type="ECO:0000256" key="1">
    <source>
        <dbReference type="SAM" id="MobiDB-lite"/>
    </source>
</evidence>
<keyword evidence="2" id="KW-0732">Signal</keyword>
<feature type="region of interest" description="Disordered" evidence="1">
    <location>
        <begin position="135"/>
        <end position="156"/>
    </location>
</feature>